<dbReference type="PRINTS" id="PR01415">
    <property type="entry name" value="ANKYRIN"/>
</dbReference>
<proteinExistence type="predicted"/>
<dbReference type="RefSeq" id="XP_062653800.1">
    <property type="nucleotide sequence ID" value="XM_062808521.1"/>
</dbReference>
<organism evidence="6 7">
    <name type="scientific">Chaetomium fimeti</name>
    <dbReference type="NCBI Taxonomy" id="1854472"/>
    <lineage>
        <taxon>Eukaryota</taxon>
        <taxon>Fungi</taxon>
        <taxon>Dikarya</taxon>
        <taxon>Ascomycota</taxon>
        <taxon>Pezizomycotina</taxon>
        <taxon>Sordariomycetes</taxon>
        <taxon>Sordariomycetidae</taxon>
        <taxon>Sordariales</taxon>
        <taxon>Chaetomiaceae</taxon>
        <taxon>Chaetomium</taxon>
    </lineage>
</organism>
<evidence type="ECO:0000256" key="2">
    <source>
        <dbReference type="ARBA" id="ARBA00023043"/>
    </source>
</evidence>
<evidence type="ECO:0000256" key="4">
    <source>
        <dbReference type="SAM" id="MobiDB-lite"/>
    </source>
</evidence>
<dbReference type="Pfam" id="PF12796">
    <property type="entry name" value="Ank_2"/>
    <property type="match status" value="4"/>
</dbReference>
<dbReference type="Proteomes" id="UP001278766">
    <property type="component" value="Unassembled WGS sequence"/>
</dbReference>
<dbReference type="PROSITE" id="PS50088">
    <property type="entry name" value="ANK_REPEAT"/>
    <property type="match status" value="8"/>
</dbReference>
<feature type="region of interest" description="Disordered" evidence="4">
    <location>
        <begin position="264"/>
        <end position="296"/>
    </location>
</feature>
<feature type="repeat" description="ANK" evidence="3">
    <location>
        <begin position="942"/>
        <end position="971"/>
    </location>
</feature>
<feature type="repeat" description="ANK" evidence="3">
    <location>
        <begin position="807"/>
        <end position="839"/>
    </location>
</feature>
<sequence length="1040" mass="115151">MAASLNSLLKALVNRISGGLGDQYIYSPLSENGNIRLLRLMPHQNREAPLQCQLFEYPLRKARRGVHLYETLSYVWGSEENLKHVYIRSGDKNQRLLVTPNLHAALSHLRDELLERILWIDAICINQKDKVEKGLQVQFMAEIYANANRVIVWLGEAASDSDQAFEALRQAAREGSTQHYIDEPTEQAIFTLLERPWFRRIWVVQEAAAARQILMKCGPWEVDGFVFCSGIAALNLSYTTHPHLRGLIPPMTYLVRDAIFRPRDTISQPETSQPATSQPETSQPETSQPETSQPRTFSLNIRPLGELVDMYHNREATNRLDKVYALLGMSSDDHTTAELSVDYDLPWETVFRRLVQSLLSDQVFVDIWDDRAVAVIQGKGHICATVTQVDGHDTRSDIQLITITCKEALGNCKKWWSYQYHLRASANPIRVKDAVCILQGSTMPTIVRFHEGGYSTIIMITASLGEPDQRWSELIQSLPKSPTDFVMIWDWDAPQDGSQDQDYESLISSRGGPQRPWTESQDYLVKAIRLWNFGILLNGVEDYPDAGEHLRNAVEAYAAALRSAGTPPDYSAWTGADEEALMAMDNLVTGDEDAPVETERFNDLTPLLWAVEKGDEGLVKLLLEKGAVLDVVASSGQTPLVRAAEKGYIGVMKLLLDKGATIGAEAADGRMRLRWAVDRGYESAVKLLVDERISLDVDDDYYYDNDQDYADALQDASTQGYDNIVRILLDSDILATYSRSYGKAILGAVRASHDKIVQMLLEKGADLYAKGINLFSRALLDAADDSDGNMVRILLEKGADVNVEGGTFGNPLQTACYYGDDETVQMLLEKGADVNAQGGEYESALRAASSAGYNNIVRMLLENGANVNAQDDYSGNALYSASGAGHDEIVQMLLEKGANVNDQHGLYGNPLQNASFHGRDEIVQILLDNGADVNAQGGLYGNALQAASHGGHDKTVQRLLDNGANVNAQGGEHGNALFAASVKGHDKVVRVLLDWGADVDAQGDYYDTALQGAYARRHDHIVQILLENGAKELDWEPIQD</sequence>
<dbReference type="PANTHER" id="PTHR23206:SF8">
    <property type="entry name" value="ANKYRIN REPEAT AND KH DOMAIN-CONTAINING 1"/>
    <property type="match status" value="1"/>
</dbReference>
<comment type="caution">
    <text evidence="6">The sequence shown here is derived from an EMBL/GenBank/DDBJ whole genome shotgun (WGS) entry which is preliminary data.</text>
</comment>
<feature type="repeat" description="ANK" evidence="3">
    <location>
        <begin position="840"/>
        <end position="872"/>
    </location>
</feature>
<dbReference type="Pfam" id="PF06985">
    <property type="entry name" value="HET"/>
    <property type="match status" value="1"/>
</dbReference>
<dbReference type="InterPro" id="IPR036770">
    <property type="entry name" value="Ankyrin_rpt-contain_sf"/>
</dbReference>
<dbReference type="PANTHER" id="PTHR23206">
    <property type="entry name" value="MASK PROTEIN"/>
    <property type="match status" value="1"/>
</dbReference>
<feature type="repeat" description="ANK" evidence="3">
    <location>
        <begin position="972"/>
        <end position="1004"/>
    </location>
</feature>
<feature type="repeat" description="ANK" evidence="3">
    <location>
        <begin position="602"/>
        <end position="634"/>
    </location>
</feature>
<dbReference type="EMBL" id="JAUEPN010000014">
    <property type="protein sequence ID" value="KAK3290286.1"/>
    <property type="molecule type" value="Genomic_DNA"/>
</dbReference>
<gene>
    <name evidence="6" type="ORF">B0H64DRAFT_62148</name>
</gene>
<dbReference type="Gene3D" id="1.25.40.20">
    <property type="entry name" value="Ankyrin repeat-containing domain"/>
    <property type="match status" value="3"/>
</dbReference>
<evidence type="ECO:0000313" key="6">
    <source>
        <dbReference type="EMBL" id="KAK3290286.1"/>
    </source>
</evidence>
<dbReference type="SMART" id="SM00248">
    <property type="entry name" value="ANK"/>
    <property type="match status" value="13"/>
</dbReference>
<keyword evidence="7" id="KW-1185">Reference proteome</keyword>
<dbReference type="InterPro" id="IPR051631">
    <property type="entry name" value="Ankyrin-KH/SAM_domain"/>
</dbReference>
<feature type="repeat" description="ANK" evidence="3">
    <location>
        <begin position="873"/>
        <end position="905"/>
    </location>
</feature>
<dbReference type="GeneID" id="87845469"/>
<dbReference type="InterPro" id="IPR002110">
    <property type="entry name" value="Ankyrin_rpt"/>
</dbReference>
<evidence type="ECO:0000256" key="3">
    <source>
        <dbReference type="PROSITE-ProRule" id="PRU00023"/>
    </source>
</evidence>
<dbReference type="SUPFAM" id="SSF48403">
    <property type="entry name" value="Ankyrin repeat"/>
    <property type="match status" value="2"/>
</dbReference>
<keyword evidence="2 3" id="KW-0040">ANK repeat</keyword>
<evidence type="ECO:0000256" key="1">
    <source>
        <dbReference type="ARBA" id="ARBA00022737"/>
    </source>
</evidence>
<dbReference type="InterPro" id="IPR010730">
    <property type="entry name" value="HET"/>
</dbReference>
<feature type="repeat" description="ANK" evidence="3">
    <location>
        <begin position="909"/>
        <end position="938"/>
    </location>
</feature>
<protein>
    <submittedName>
        <fullName evidence="6">Ankyrin repeat-containing domain protein</fullName>
    </submittedName>
</protein>
<feature type="domain" description="Heterokaryon incompatibility" evidence="5">
    <location>
        <begin position="69"/>
        <end position="206"/>
    </location>
</feature>
<reference evidence="6" key="2">
    <citation type="submission" date="2023-06" db="EMBL/GenBank/DDBJ databases">
        <authorList>
            <consortium name="Lawrence Berkeley National Laboratory"/>
            <person name="Haridas S."/>
            <person name="Hensen N."/>
            <person name="Bonometti L."/>
            <person name="Westerberg I."/>
            <person name="Brannstrom I.O."/>
            <person name="Guillou S."/>
            <person name="Cros-Aarteil S."/>
            <person name="Calhoun S."/>
            <person name="Kuo A."/>
            <person name="Mondo S."/>
            <person name="Pangilinan J."/>
            <person name="Riley R."/>
            <person name="Labutti K."/>
            <person name="Andreopoulos B."/>
            <person name="Lipzen A."/>
            <person name="Chen C."/>
            <person name="Yanf M."/>
            <person name="Daum C."/>
            <person name="Ng V."/>
            <person name="Clum A."/>
            <person name="Steindorff A."/>
            <person name="Ohm R."/>
            <person name="Martin F."/>
            <person name="Silar P."/>
            <person name="Natvig D."/>
            <person name="Lalanne C."/>
            <person name="Gautier V."/>
            <person name="Ament-Velasquez S.L."/>
            <person name="Kruys A."/>
            <person name="Hutchinson M.I."/>
            <person name="Powell A.J."/>
            <person name="Barry K."/>
            <person name="Miller A.N."/>
            <person name="Grigoriev I.V."/>
            <person name="Debuchy R."/>
            <person name="Gladieux P."/>
            <person name="Thoren M.H."/>
            <person name="Johannesson H."/>
        </authorList>
    </citation>
    <scope>NUCLEOTIDE SEQUENCE</scope>
    <source>
        <strain evidence="6">CBS 168.71</strain>
    </source>
</reference>
<accession>A0AAE0H7B7</accession>
<dbReference type="AlphaFoldDB" id="A0AAE0H7B7"/>
<keyword evidence="1" id="KW-0677">Repeat</keyword>
<feature type="compositionally biased region" description="Polar residues" evidence="4">
    <location>
        <begin position="265"/>
        <end position="296"/>
    </location>
</feature>
<name>A0AAE0H7B7_9PEZI</name>
<evidence type="ECO:0000313" key="7">
    <source>
        <dbReference type="Proteomes" id="UP001278766"/>
    </source>
</evidence>
<dbReference type="PROSITE" id="PS50297">
    <property type="entry name" value="ANK_REP_REGION"/>
    <property type="match status" value="7"/>
</dbReference>
<evidence type="ECO:0000259" key="5">
    <source>
        <dbReference type="Pfam" id="PF06985"/>
    </source>
</evidence>
<reference evidence="6" key="1">
    <citation type="journal article" date="2023" name="Mol. Phylogenet. Evol.">
        <title>Genome-scale phylogeny and comparative genomics of the fungal order Sordariales.</title>
        <authorList>
            <person name="Hensen N."/>
            <person name="Bonometti L."/>
            <person name="Westerberg I."/>
            <person name="Brannstrom I.O."/>
            <person name="Guillou S."/>
            <person name="Cros-Aarteil S."/>
            <person name="Calhoun S."/>
            <person name="Haridas S."/>
            <person name="Kuo A."/>
            <person name="Mondo S."/>
            <person name="Pangilinan J."/>
            <person name="Riley R."/>
            <person name="LaButti K."/>
            <person name="Andreopoulos B."/>
            <person name="Lipzen A."/>
            <person name="Chen C."/>
            <person name="Yan M."/>
            <person name="Daum C."/>
            <person name="Ng V."/>
            <person name="Clum A."/>
            <person name="Steindorff A."/>
            <person name="Ohm R.A."/>
            <person name="Martin F."/>
            <person name="Silar P."/>
            <person name="Natvig D.O."/>
            <person name="Lalanne C."/>
            <person name="Gautier V."/>
            <person name="Ament-Velasquez S.L."/>
            <person name="Kruys A."/>
            <person name="Hutchinson M.I."/>
            <person name="Powell A.J."/>
            <person name="Barry K."/>
            <person name="Miller A.N."/>
            <person name="Grigoriev I.V."/>
            <person name="Debuchy R."/>
            <person name="Gladieux P."/>
            <person name="Hiltunen Thoren M."/>
            <person name="Johannesson H."/>
        </authorList>
    </citation>
    <scope>NUCLEOTIDE SEQUENCE</scope>
    <source>
        <strain evidence="6">CBS 168.71</strain>
    </source>
</reference>
<feature type="repeat" description="ANK" evidence="3">
    <location>
        <begin position="635"/>
        <end position="667"/>
    </location>
</feature>